<accession>A0A846MQD7</accession>
<comment type="caution">
    <text evidence="15">Lacks conserved residue(s) required for the propagation of feature annotation.</text>
</comment>
<feature type="binding site" evidence="13">
    <location>
        <begin position="51"/>
        <end position="55"/>
    </location>
    <ligand>
        <name>GTP</name>
        <dbReference type="ChEBI" id="CHEBI:37565"/>
        <label>1</label>
    </ligand>
</feature>
<evidence type="ECO:0000256" key="11">
    <source>
        <dbReference type="ARBA" id="ARBA00023136"/>
    </source>
</evidence>
<dbReference type="GO" id="GO:0046872">
    <property type="term" value="F:metal ion binding"/>
    <property type="evidence" value="ECO:0007669"/>
    <property type="project" value="UniProtKB-KW"/>
</dbReference>
<dbReference type="CDD" id="cd01879">
    <property type="entry name" value="FeoB"/>
    <property type="match status" value="1"/>
</dbReference>
<keyword evidence="18" id="KW-1185">Reference proteome</keyword>
<evidence type="ECO:0000256" key="5">
    <source>
        <dbReference type="ARBA" id="ARBA00022692"/>
    </source>
</evidence>
<organism evidence="17 18">
    <name type="scientific">Thermonema lapsum</name>
    <dbReference type="NCBI Taxonomy" id="28195"/>
    <lineage>
        <taxon>Bacteria</taxon>
        <taxon>Pseudomonadati</taxon>
        <taxon>Bacteroidota</taxon>
        <taxon>Cytophagia</taxon>
        <taxon>Cytophagales</taxon>
        <taxon>Thermonemataceae</taxon>
        <taxon>Thermonema</taxon>
    </lineage>
</organism>
<evidence type="ECO:0000256" key="9">
    <source>
        <dbReference type="ARBA" id="ARBA00023065"/>
    </source>
</evidence>
<feature type="domain" description="FeoB-type G" evidence="16">
    <location>
        <begin position="19"/>
        <end position="186"/>
    </location>
</feature>
<keyword evidence="3" id="KW-1003">Cell membrane</keyword>
<evidence type="ECO:0000256" key="8">
    <source>
        <dbReference type="ARBA" id="ARBA00023004"/>
    </source>
</evidence>
<keyword evidence="5 15" id="KW-0812">Transmembrane</keyword>
<name>A0A846MQD7_9BACT</name>
<feature type="transmembrane region" description="Helical" evidence="15">
    <location>
        <begin position="698"/>
        <end position="719"/>
    </location>
</feature>
<sequence length="720" mass="80639">MKDAHRMSNEQKVGVKRRIRKVALLGNPNSGKTTLFNALTGLNQKVGNFPGVTVDKKIGICRLTAGNQLEVLDLPGIYSLYPKSLDEQVVLEVLLNPEGKDYPDAVVVVADAANLKRHLLLCTQLIDLGLPILLVLNMVDVAEKEGISIDTEQLQQLLGIEVVATNARKGVGIEQLKEKLTEIKPSCRSFYDVAPLIDQYFEASLKENLPKGLSAYAQWLCLHLFERLSFLTEAQKDSIQRAILHAKEPFKALNLQREEVLQRYEQIDAILAETVLKQTKGGNYSRLTRLLDRWLLHPLAGYATFLLVLLLIFQSVFTWASVPMDWIDASFSEFVNWVHLQGGDSLWVSFVADGLLAGLGGILVFVPQIAILFFLLGILEETGYMARVAVLMDKVMRQFGLNGRSVVPLVSGVACAIPAIMAARTIPNPKERLITMMVVPLMSCSARLPVYTVLVALAVPNTLLWGWLSLQGVVMLGLYLLGTLMSLLVAWLLNRFLRMEQGRSFFMLEMPLYRLPRWRNLLLTVWEKARTFVVEAGKVILLISVLIWGLASFGPGNAMEEAERELRRQLQGKATDEQIENAVASVRLEQSYAGYLGRFIEPAIRPLGYDWKIGIALISSFAAREVFVGTISTIYSIGSEDEMTVVERLRSEINPHTGKPVFNLATSVSLLLFYAFAMQCMSTMAVMYRETHGWKYPLWQLLYMSAIAYLSAWAAYQWLS</sequence>
<feature type="binding site" evidence="14">
    <location>
        <position position="40"/>
    </location>
    <ligand>
        <name>Mg(2+)</name>
        <dbReference type="ChEBI" id="CHEBI:18420"/>
        <label>2</label>
    </ligand>
</feature>
<protein>
    <recommendedName>
        <fullName evidence="12 15">Ferrous iron transport protein B</fullName>
    </recommendedName>
</protein>
<keyword evidence="9" id="KW-0406">Ion transport</keyword>
<dbReference type="InterPro" id="IPR030389">
    <property type="entry name" value="G_FEOB_dom"/>
</dbReference>
<evidence type="ECO:0000256" key="12">
    <source>
        <dbReference type="NCBIfam" id="TIGR00437"/>
    </source>
</evidence>
<evidence type="ECO:0000256" key="15">
    <source>
        <dbReference type="RuleBase" id="RU362098"/>
    </source>
</evidence>
<feature type="transmembrane region" description="Helical" evidence="15">
    <location>
        <begin position="299"/>
        <end position="322"/>
    </location>
</feature>
<evidence type="ECO:0000313" key="17">
    <source>
        <dbReference type="EMBL" id="NIK73773.1"/>
    </source>
</evidence>
<comment type="subcellular location">
    <subcellularLocation>
        <location evidence="15">Cell inner membrane</location>
        <topology evidence="15">Multi-pass membrane protein</topology>
    </subcellularLocation>
    <subcellularLocation>
        <location evidence="1">Cell membrane</location>
        <topology evidence="1">Multi-pass membrane protein</topology>
    </subcellularLocation>
</comment>
<evidence type="ECO:0000256" key="10">
    <source>
        <dbReference type="ARBA" id="ARBA00023134"/>
    </source>
</evidence>
<evidence type="ECO:0000256" key="4">
    <source>
        <dbReference type="ARBA" id="ARBA00022496"/>
    </source>
</evidence>
<dbReference type="InterPro" id="IPR011640">
    <property type="entry name" value="Fe2_transport_prot_B_C"/>
</dbReference>
<dbReference type="InterPro" id="IPR027417">
    <property type="entry name" value="P-loop_NTPase"/>
</dbReference>
<reference evidence="17 18" key="1">
    <citation type="submission" date="2020-03" db="EMBL/GenBank/DDBJ databases">
        <title>Genomic Encyclopedia of Type Strains, Phase IV (KMG-IV): sequencing the most valuable type-strain genomes for metagenomic binning, comparative biology and taxonomic classification.</title>
        <authorList>
            <person name="Goeker M."/>
        </authorList>
    </citation>
    <scope>NUCLEOTIDE SEQUENCE [LARGE SCALE GENOMIC DNA]</scope>
    <source>
        <strain evidence="17 18">DSM 5718</strain>
    </source>
</reference>
<dbReference type="InterPro" id="IPR003373">
    <property type="entry name" value="Fe2_transport_prot-B"/>
</dbReference>
<feature type="transmembrane region" description="Helical" evidence="15">
    <location>
        <begin position="532"/>
        <end position="551"/>
    </location>
</feature>
<keyword evidence="14" id="KW-0479">Metal-binding</keyword>
<dbReference type="EMBL" id="JAASRN010000002">
    <property type="protein sequence ID" value="NIK73773.1"/>
    <property type="molecule type" value="Genomic_DNA"/>
</dbReference>
<dbReference type="PRINTS" id="PR00326">
    <property type="entry name" value="GTP1OBG"/>
</dbReference>
<dbReference type="PANTHER" id="PTHR43185">
    <property type="entry name" value="FERROUS IRON TRANSPORT PROTEIN B"/>
    <property type="match status" value="1"/>
</dbReference>
<dbReference type="InterPro" id="IPR006073">
    <property type="entry name" value="GTP-bd"/>
</dbReference>
<dbReference type="PANTHER" id="PTHR43185:SF1">
    <property type="entry name" value="FE(2+) TRANSPORTER FEOB"/>
    <property type="match status" value="1"/>
</dbReference>
<dbReference type="RefSeq" id="WP_243844169.1">
    <property type="nucleotide sequence ID" value="NZ_JAASRN010000002.1"/>
</dbReference>
<dbReference type="NCBIfam" id="TIGR00437">
    <property type="entry name" value="feoB"/>
    <property type="match status" value="1"/>
</dbReference>
<feature type="transmembrane region" description="Helical" evidence="15">
    <location>
        <begin position="474"/>
        <end position="493"/>
    </location>
</feature>
<proteinExistence type="inferred from homology"/>
<keyword evidence="10 13" id="KW-0342">GTP-binding</keyword>
<keyword evidence="14" id="KW-0460">Magnesium</keyword>
<dbReference type="Gene3D" id="3.40.50.300">
    <property type="entry name" value="P-loop containing nucleotide triphosphate hydrolases"/>
    <property type="match status" value="1"/>
</dbReference>
<feature type="transmembrane region" description="Helical" evidence="15">
    <location>
        <begin position="664"/>
        <end position="686"/>
    </location>
</feature>
<dbReference type="Proteomes" id="UP000537126">
    <property type="component" value="Unassembled WGS sequence"/>
</dbReference>
<evidence type="ECO:0000313" key="18">
    <source>
        <dbReference type="Proteomes" id="UP000537126"/>
    </source>
</evidence>
<evidence type="ECO:0000256" key="1">
    <source>
        <dbReference type="ARBA" id="ARBA00004651"/>
    </source>
</evidence>
<evidence type="ECO:0000256" key="7">
    <source>
        <dbReference type="ARBA" id="ARBA00022989"/>
    </source>
</evidence>
<comment type="caution">
    <text evidence="17">The sequence shown here is derived from an EMBL/GenBank/DDBJ whole genome shotgun (WGS) entry which is preliminary data.</text>
</comment>
<feature type="binding site" evidence="14">
    <location>
        <position position="38"/>
    </location>
    <ligand>
        <name>Mg(2+)</name>
        <dbReference type="ChEBI" id="CHEBI:18420"/>
        <label>2</label>
    </ligand>
</feature>
<dbReference type="SUPFAM" id="SSF52540">
    <property type="entry name" value="P-loop containing nucleoside triphosphate hydrolases"/>
    <property type="match status" value="1"/>
</dbReference>
<keyword evidence="2 15" id="KW-0813">Transport</keyword>
<comment type="function">
    <text evidence="15">Probable transporter of a GTP-driven Fe(2+) uptake system.</text>
</comment>
<gene>
    <name evidence="17" type="ORF">FHS56_001286</name>
</gene>
<evidence type="ECO:0000256" key="6">
    <source>
        <dbReference type="ARBA" id="ARBA00022741"/>
    </source>
</evidence>
<dbReference type="Pfam" id="PF07664">
    <property type="entry name" value="FeoB_C"/>
    <property type="match status" value="1"/>
</dbReference>
<evidence type="ECO:0000256" key="3">
    <source>
        <dbReference type="ARBA" id="ARBA00022475"/>
    </source>
</evidence>
<dbReference type="GO" id="GO:0005886">
    <property type="term" value="C:plasma membrane"/>
    <property type="evidence" value="ECO:0007669"/>
    <property type="project" value="UniProtKB-SubCell"/>
</dbReference>
<keyword evidence="11 15" id="KW-0472">Membrane</keyword>
<dbReference type="PROSITE" id="PS51711">
    <property type="entry name" value="G_FEOB"/>
    <property type="match status" value="1"/>
</dbReference>
<dbReference type="InterPro" id="IPR011642">
    <property type="entry name" value="Gate_dom"/>
</dbReference>
<feature type="transmembrane region" description="Helical" evidence="15">
    <location>
        <begin position="406"/>
        <end position="427"/>
    </location>
</feature>
<feature type="binding site" evidence="13">
    <location>
        <begin position="26"/>
        <end position="33"/>
    </location>
    <ligand>
        <name>GTP</name>
        <dbReference type="ChEBI" id="CHEBI:37565"/>
        <label>1</label>
    </ligand>
</feature>
<feature type="binding site" evidence="14">
    <location>
        <position position="41"/>
    </location>
    <ligand>
        <name>Mg(2+)</name>
        <dbReference type="ChEBI" id="CHEBI:18420"/>
        <label>2</label>
    </ligand>
</feature>
<feature type="binding site" evidence="14">
    <location>
        <position position="37"/>
    </location>
    <ligand>
        <name>Mg(2+)</name>
        <dbReference type="ChEBI" id="CHEBI:18420"/>
        <label>2</label>
    </ligand>
</feature>
<feature type="binding site" evidence="13">
    <location>
        <begin position="137"/>
        <end position="140"/>
    </location>
    <ligand>
        <name>GTP</name>
        <dbReference type="ChEBI" id="CHEBI:37565"/>
        <label>1</label>
    </ligand>
</feature>
<feature type="binding site" evidence="13">
    <location>
        <begin position="73"/>
        <end position="76"/>
    </location>
    <ligand>
        <name>GTP</name>
        <dbReference type="ChEBI" id="CHEBI:37565"/>
        <label>1</label>
    </ligand>
</feature>
<dbReference type="GO" id="GO:0005525">
    <property type="term" value="F:GTP binding"/>
    <property type="evidence" value="ECO:0007669"/>
    <property type="project" value="UniProtKB-KW"/>
</dbReference>
<keyword evidence="8 15" id="KW-0408">Iron</keyword>
<dbReference type="Pfam" id="PF02421">
    <property type="entry name" value="FeoB_N"/>
    <property type="match status" value="1"/>
</dbReference>
<feature type="transmembrane region" description="Helical" evidence="15">
    <location>
        <begin position="448"/>
        <end position="468"/>
    </location>
</feature>
<dbReference type="AlphaFoldDB" id="A0A846MQD7"/>
<keyword evidence="4 15" id="KW-0410">Iron transport</keyword>
<evidence type="ECO:0000256" key="2">
    <source>
        <dbReference type="ARBA" id="ARBA00022448"/>
    </source>
</evidence>
<evidence type="ECO:0000256" key="14">
    <source>
        <dbReference type="PIRSR" id="PIRSR603373-2"/>
    </source>
</evidence>
<dbReference type="InterPro" id="IPR050860">
    <property type="entry name" value="FeoB_GTPase"/>
</dbReference>
<dbReference type="GO" id="GO:0015093">
    <property type="term" value="F:ferrous iron transmembrane transporter activity"/>
    <property type="evidence" value="ECO:0007669"/>
    <property type="project" value="UniProtKB-UniRule"/>
</dbReference>
<dbReference type="Pfam" id="PF07670">
    <property type="entry name" value="Gate"/>
    <property type="match status" value="2"/>
</dbReference>
<comment type="similarity">
    <text evidence="15">Belongs to the TRAFAC class TrmE-Era-EngA-EngB-Septin-like GTPase superfamily. FeoB GTPase (TC 9.A.8) family.</text>
</comment>
<keyword evidence="7 15" id="KW-1133">Transmembrane helix</keyword>
<keyword evidence="6 13" id="KW-0547">Nucleotide-binding</keyword>
<evidence type="ECO:0000259" key="16">
    <source>
        <dbReference type="PROSITE" id="PS51711"/>
    </source>
</evidence>
<evidence type="ECO:0000256" key="13">
    <source>
        <dbReference type="PIRSR" id="PIRSR603373-1"/>
    </source>
</evidence>